<feature type="domain" description="ABC transmembrane type-1" evidence="11">
    <location>
        <begin position="204"/>
        <end position="505"/>
    </location>
</feature>
<dbReference type="GO" id="GO:0090374">
    <property type="term" value="P:oligopeptide export from mitochondrion"/>
    <property type="evidence" value="ECO:0007669"/>
    <property type="project" value="TreeGrafter"/>
</dbReference>
<dbReference type="PANTHER" id="PTHR43394">
    <property type="entry name" value="ATP-DEPENDENT PERMEASE MDL1, MITOCHONDRIAL"/>
    <property type="match status" value="1"/>
</dbReference>
<dbReference type="SMART" id="SM00382">
    <property type="entry name" value="AAA"/>
    <property type="match status" value="2"/>
</dbReference>
<keyword evidence="12" id="KW-0378">Hydrolase</keyword>
<dbReference type="InterPro" id="IPR027417">
    <property type="entry name" value="P-loop_NTPase"/>
</dbReference>
<feature type="transmembrane region" description="Helical" evidence="9">
    <location>
        <begin position="481"/>
        <end position="499"/>
    </location>
</feature>
<feature type="compositionally biased region" description="Low complexity" evidence="8">
    <location>
        <begin position="8"/>
        <end position="20"/>
    </location>
</feature>
<accession>A0A5C5FXP9</accession>
<feature type="transmembrane region" description="Helical" evidence="9">
    <location>
        <begin position="1158"/>
        <end position="1178"/>
    </location>
</feature>
<evidence type="ECO:0000313" key="12">
    <source>
        <dbReference type="EMBL" id="TNY20501.1"/>
    </source>
</evidence>
<dbReference type="OrthoDB" id="6500128at2759"/>
<dbReference type="FunFam" id="3.40.50.300:FF:000913">
    <property type="entry name" value="ABC multidrug transporter SitT"/>
    <property type="match status" value="1"/>
</dbReference>
<feature type="compositionally biased region" description="Polar residues" evidence="8">
    <location>
        <begin position="48"/>
        <end position="62"/>
    </location>
</feature>
<evidence type="ECO:0000259" key="10">
    <source>
        <dbReference type="PROSITE" id="PS50893"/>
    </source>
</evidence>
<dbReference type="Gene3D" id="3.40.50.300">
    <property type="entry name" value="P-loop containing nucleotide triphosphate hydrolases"/>
    <property type="match status" value="2"/>
</dbReference>
<dbReference type="SUPFAM" id="SSF52540">
    <property type="entry name" value="P-loop containing nucleoside triphosphate hydrolases"/>
    <property type="match status" value="2"/>
</dbReference>
<evidence type="ECO:0000313" key="13">
    <source>
        <dbReference type="Proteomes" id="UP000311382"/>
    </source>
</evidence>
<feature type="transmembrane region" description="Helical" evidence="9">
    <location>
        <begin position="1019"/>
        <end position="1036"/>
    </location>
</feature>
<dbReference type="SUPFAM" id="SSF90123">
    <property type="entry name" value="ABC transporter transmembrane region"/>
    <property type="match status" value="2"/>
</dbReference>
<dbReference type="InterPro" id="IPR003593">
    <property type="entry name" value="AAA+_ATPase"/>
</dbReference>
<keyword evidence="6 9" id="KW-1133">Transmembrane helix</keyword>
<feature type="domain" description="ABC transmembrane type-1" evidence="11">
    <location>
        <begin position="895"/>
        <end position="1185"/>
    </location>
</feature>
<feature type="transmembrane region" description="Helical" evidence="9">
    <location>
        <begin position="940"/>
        <end position="962"/>
    </location>
</feature>
<keyword evidence="4" id="KW-0547">Nucleotide-binding</keyword>
<dbReference type="Pfam" id="PF00664">
    <property type="entry name" value="ABC_membrane"/>
    <property type="match status" value="2"/>
</dbReference>
<dbReference type="InterPro" id="IPR036640">
    <property type="entry name" value="ABC1_TM_sf"/>
</dbReference>
<comment type="similarity">
    <text evidence="2">Belongs to the ABC transporter superfamily. ABCB family. Multidrug resistance exporter (TC 3.A.1.201) subfamily.</text>
</comment>
<evidence type="ECO:0000256" key="7">
    <source>
        <dbReference type="ARBA" id="ARBA00023136"/>
    </source>
</evidence>
<dbReference type="CDD" id="cd18578">
    <property type="entry name" value="ABC_6TM_Pgp_ABCB1_D2_like"/>
    <property type="match status" value="1"/>
</dbReference>
<feature type="domain" description="ABC transporter" evidence="10">
    <location>
        <begin position="1222"/>
        <end position="1462"/>
    </location>
</feature>
<dbReference type="InterPro" id="IPR017871">
    <property type="entry name" value="ABC_transporter-like_CS"/>
</dbReference>
<dbReference type="STRING" id="5288.A0A5C5FXP9"/>
<feature type="transmembrane region" description="Helical" evidence="9">
    <location>
        <begin position="1042"/>
        <end position="1063"/>
    </location>
</feature>
<evidence type="ECO:0000256" key="6">
    <source>
        <dbReference type="ARBA" id="ARBA00022989"/>
    </source>
</evidence>
<dbReference type="GO" id="GO:0005743">
    <property type="term" value="C:mitochondrial inner membrane"/>
    <property type="evidence" value="ECO:0007669"/>
    <property type="project" value="TreeGrafter"/>
</dbReference>
<dbReference type="EMBL" id="SOZI01000065">
    <property type="protein sequence ID" value="TNY20501.1"/>
    <property type="molecule type" value="Genomic_DNA"/>
</dbReference>
<dbReference type="PROSITE" id="PS50893">
    <property type="entry name" value="ABC_TRANSPORTER_2"/>
    <property type="match status" value="2"/>
</dbReference>
<comment type="subcellular location">
    <subcellularLocation>
        <location evidence="1">Membrane</location>
        <topology evidence="1">Multi-pass membrane protein</topology>
    </subcellularLocation>
</comment>
<dbReference type="Gene3D" id="1.20.1560.10">
    <property type="entry name" value="ABC transporter type 1, transmembrane domain"/>
    <property type="match status" value="2"/>
</dbReference>
<sequence length="1468" mass="159366">MADPSQGTTTAAPTAAQLATQGVAPSAPTVAPGATIEGSHEAHVESTLAGNLSKTSDGQPKTTGVEHAPQAPSPSPPSPPSRSSSSGHETIAPLKSNTSESIDEKVVERMQAQKIKEEAHGAEEDGEGGADGEGEGKGSKKKKGKPFFDKRTPLEIALEDPELAHLSPEYRKVVAEQIATIKRPPCKFSELFRYTTKLELFMNAIGLICAIAAGVAQPAMTILFGNLTTAFTDYGRLTMVNAQNATPELIAQARSNLFREVNKDVLILVYIGIATFVATWVYMFTWIYSGETTTRRIRERYLRAVMRQNIAYFDRVGAGAITTRIETDTHLIQEGISDKVVISVQFIAIFIAGFVIAIVRNWRLALVCSVIIPCIAIAGGAMNAFISKYKAAQLEATAKASTLAEEVISSVRIAQAFGTQKRLTESYDESNQETLRVGLKSARFNGLGLGVFFFIIYASYGLAFYYGTTLILQGRATSGEVINVFFSILIGAFSLAQLAPNLQAISFAKGAATEIYATIDRIPIIDSASEEGLKPDHVEGKIELEAVEMVYPARPGAQVLYNFNGVFPPGKMTALVGGSGSGKSTIIGLLERFYDPVAGIVKLDDIPLKDLNVKWLRNQIGLVSQEPTLFATTVAGNIEHGMIGSRFEHETGDARRKRVIEAAKLANADGFIQALPHGYDTQIGERGMLLSGGQKQRIAIARAIVSDPKILLLDEATSALDTNSEAIVQDALDRASAGRTTITVAHRLSTIRDADQIIVLTAGHILESAMTTDEGTAHTRLLRNPEGAYSKLVAAQKIREEEAAAEAEADDDEADHAPVPGELTREQIDEMARREKPQFEQLKRAGTGRSLASEVLERRQDDIEAAGGDLPKHYSTFTLFARMYKLNREYWRRYVFAFMGAVASGCVYPVFGIVFGGVVSTFQLDPETQGGQLRREANRYALWCFVIAILSTLAVIVQSWMYGDTAERLSAKIRLNTFKSTLRQDIAFFDRDENSTGTLTNSITDRATKIFGLFGQTQGVIIQSLFTLVAGAIIGLCYSWKIALVGIACMPLTLSAGIVRLRVVVLKDEKNKKSHAQSAQMACEAAGAIRTVAALTRENDCLELYSHQLDLPMRESNRVAVWSNAFYSLTQALSFFVIALIFWFGASQMVDSGLSVNGFFVAQISVVFASIQAGNVFAYTQDASSFFGAARAFLALEDAKPDIDAEDPTGKQVDLATAKGHIRFENVHFRYPTRPHVPVLRGLDVEVLPGQMAAFVGASGCGKSTSIQLIERFYDPLGGKVIVDGQDISELNIQSYRKSIALVSQEPTLYAGSIRYNVALGAYVPPEQVTQEQIEQACKDANIHNLISSLPDGYDTEVGGKGTMLSGGQKQRIAIARALIRNPKILLLDEATSALDSESERVVQRALDEAAKNRTTIAIAHRLSTIQNADVIFVLKDGRVAEKGTHSQLIAHKGLYFELVAQQSLEKT</sequence>
<evidence type="ECO:0000256" key="3">
    <source>
        <dbReference type="ARBA" id="ARBA00022692"/>
    </source>
</evidence>
<feature type="domain" description="ABC transporter" evidence="10">
    <location>
        <begin position="542"/>
        <end position="787"/>
    </location>
</feature>
<keyword evidence="7 9" id="KW-0472">Membrane</keyword>
<evidence type="ECO:0000256" key="4">
    <source>
        <dbReference type="ARBA" id="ARBA00022741"/>
    </source>
</evidence>
<dbReference type="PROSITE" id="PS50929">
    <property type="entry name" value="ABC_TM1F"/>
    <property type="match status" value="2"/>
</dbReference>
<dbReference type="CDD" id="cd03249">
    <property type="entry name" value="ABC_MTABC3_MDL1_MDL2"/>
    <property type="match status" value="1"/>
</dbReference>
<feature type="transmembrane region" description="Helical" evidence="9">
    <location>
        <begin position="1121"/>
        <end position="1146"/>
    </location>
</feature>
<feature type="transmembrane region" description="Helical" evidence="9">
    <location>
        <begin position="364"/>
        <end position="386"/>
    </location>
</feature>
<dbReference type="PROSITE" id="PS00211">
    <property type="entry name" value="ABC_TRANSPORTER_1"/>
    <property type="match status" value="2"/>
</dbReference>
<evidence type="ECO:0000256" key="8">
    <source>
        <dbReference type="SAM" id="MobiDB-lite"/>
    </source>
</evidence>
<evidence type="ECO:0000256" key="9">
    <source>
        <dbReference type="SAM" id="Phobius"/>
    </source>
</evidence>
<dbReference type="GO" id="GO:0015421">
    <property type="term" value="F:ABC-type oligopeptide transporter activity"/>
    <property type="evidence" value="ECO:0007669"/>
    <property type="project" value="TreeGrafter"/>
</dbReference>
<dbReference type="GO" id="GO:0016887">
    <property type="term" value="F:ATP hydrolysis activity"/>
    <property type="evidence" value="ECO:0007669"/>
    <property type="project" value="InterPro"/>
</dbReference>
<gene>
    <name evidence="12" type="ORF">DMC30DRAFT_416914</name>
</gene>
<dbReference type="GO" id="GO:0005524">
    <property type="term" value="F:ATP binding"/>
    <property type="evidence" value="ECO:0007669"/>
    <property type="project" value="UniProtKB-KW"/>
</dbReference>
<feature type="compositionally biased region" description="Pro residues" evidence="8">
    <location>
        <begin position="71"/>
        <end position="80"/>
    </location>
</feature>
<dbReference type="Pfam" id="PF00005">
    <property type="entry name" value="ABC_tran"/>
    <property type="match status" value="2"/>
</dbReference>
<keyword evidence="13" id="KW-1185">Reference proteome</keyword>
<dbReference type="FunFam" id="3.40.50.300:FF:001797">
    <property type="entry name" value="ABC transporter, putative"/>
    <property type="match status" value="1"/>
</dbReference>
<dbReference type="PANTHER" id="PTHR43394:SF27">
    <property type="entry name" value="ATP-DEPENDENT TRANSLOCASE ABCB1-LIKE"/>
    <property type="match status" value="1"/>
</dbReference>
<dbReference type="InterPro" id="IPR039421">
    <property type="entry name" value="Type_1_exporter"/>
</dbReference>
<keyword evidence="3 9" id="KW-0812">Transmembrane</keyword>
<feature type="compositionally biased region" description="Acidic residues" evidence="8">
    <location>
        <begin position="124"/>
        <end position="133"/>
    </location>
</feature>
<protein>
    <submittedName>
        <fullName evidence="12">P-loop containing nucleoside triphosphate hydrolase protein</fullName>
    </submittedName>
</protein>
<feature type="region of interest" description="Disordered" evidence="8">
    <location>
        <begin position="1"/>
        <end position="104"/>
    </location>
</feature>
<organism evidence="12 13">
    <name type="scientific">Rhodotorula diobovata</name>
    <dbReference type="NCBI Taxonomy" id="5288"/>
    <lineage>
        <taxon>Eukaryota</taxon>
        <taxon>Fungi</taxon>
        <taxon>Dikarya</taxon>
        <taxon>Basidiomycota</taxon>
        <taxon>Pucciniomycotina</taxon>
        <taxon>Microbotryomycetes</taxon>
        <taxon>Sporidiobolales</taxon>
        <taxon>Sporidiobolaceae</taxon>
        <taxon>Rhodotorula</taxon>
    </lineage>
</organism>
<feature type="region of interest" description="Disordered" evidence="8">
    <location>
        <begin position="116"/>
        <end position="146"/>
    </location>
</feature>
<dbReference type="Proteomes" id="UP000311382">
    <property type="component" value="Unassembled WGS sequence"/>
</dbReference>
<evidence type="ECO:0000256" key="2">
    <source>
        <dbReference type="ARBA" id="ARBA00007577"/>
    </source>
</evidence>
<evidence type="ECO:0000256" key="5">
    <source>
        <dbReference type="ARBA" id="ARBA00022840"/>
    </source>
</evidence>
<feature type="transmembrane region" description="Helical" evidence="9">
    <location>
        <begin position="265"/>
        <end position="288"/>
    </location>
</feature>
<dbReference type="InterPro" id="IPR003439">
    <property type="entry name" value="ABC_transporter-like_ATP-bd"/>
</dbReference>
<comment type="caution">
    <text evidence="12">The sequence shown here is derived from an EMBL/GenBank/DDBJ whole genome shotgun (WGS) entry which is preliminary data.</text>
</comment>
<proteinExistence type="inferred from homology"/>
<reference evidence="12 13" key="1">
    <citation type="submission" date="2019-03" db="EMBL/GenBank/DDBJ databases">
        <title>Rhodosporidium diobovatum UCD-FST 08-225 genome sequencing, assembly, and annotation.</title>
        <authorList>
            <person name="Fakankun I.U."/>
            <person name="Fristensky B."/>
            <person name="Levin D.B."/>
        </authorList>
    </citation>
    <scope>NUCLEOTIDE SEQUENCE [LARGE SCALE GENOMIC DNA]</scope>
    <source>
        <strain evidence="12 13">UCD-FST 08-225</strain>
    </source>
</reference>
<keyword evidence="5" id="KW-0067">ATP-binding</keyword>
<evidence type="ECO:0000256" key="1">
    <source>
        <dbReference type="ARBA" id="ARBA00004141"/>
    </source>
</evidence>
<feature type="transmembrane region" description="Helical" evidence="9">
    <location>
        <begin position="200"/>
        <end position="224"/>
    </location>
</feature>
<name>A0A5C5FXP9_9BASI</name>
<dbReference type="InterPro" id="IPR011527">
    <property type="entry name" value="ABC1_TM_dom"/>
</dbReference>
<dbReference type="CDD" id="cd18577">
    <property type="entry name" value="ABC_6TM_Pgp_ABCB1_D1_like"/>
    <property type="match status" value="1"/>
</dbReference>
<evidence type="ECO:0000259" key="11">
    <source>
        <dbReference type="PROSITE" id="PS50929"/>
    </source>
</evidence>
<feature type="transmembrane region" description="Helical" evidence="9">
    <location>
        <begin position="446"/>
        <end position="466"/>
    </location>
</feature>
<feature type="transmembrane region" description="Helical" evidence="9">
    <location>
        <begin position="894"/>
        <end position="920"/>
    </location>
</feature>
<feature type="transmembrane region" description="Helical" evidence="9">
    <location>
        <begin position="340"/>
        <end position="358"/>
    </location>
</feature>
<dbReference type="FunFam" id="1.20.1560.10:FF:000102">
    <property type="entry name" value="ABC multidrug transporter Mdr1"/>
    <property type="match status" value="1"/>
</dbReference>